<dbReference type="AlphaFoldDB" id="A0A2K9NGT5"/>
<reference evidence="2 3" key="1">
    <citation type="submission" date="2017-12" db="EMBL/GenBank/DDBJ databases">
        <title>Genomes of bacteria within cyanobacterial aggregates.</title>
        <authorList>
            <person name="Cai H."/>
        </authorList>
    </citation>
    <scope>NUCLEOTIDE SEQUENCE [LARGE SCALE GENOMIC DNA]</scope>
    <source>
        <strain evidence="2 3">TH16</strain>
    </source>
</reference>
<keyword evidence="1" id="KW-0143">Chaperone</keyword>
<proteinExistence type="predicted"/>
<dbReference type="InterPro" id="IPR018253">
    <property type="entry name" value="DnaJ_domain_CS"/>
</dbReference>
<dbReference type="CDD" id="cd10747">
    <property type="entry name" value="DnaJ_C"/>
    <property type="match status" value="1"/>
</dbReference>
<dbReference type="FunFam" id="2.60.260.20:FF:000013">
    <property type="entry name" value="DnaJ subfamily B member 11"/>
    <property type="match status" value="1"/>
</dbReference>
<dbReference type="PANTHER" id="PTHR43096">
    <property type="entry name" value="DNAJ HOMOLOG 1, MITOCHONDRIAL-RELATED"/>
    <property type="match status" value="1"/>
</dbReference>
<dbReference type="SUPFAM" id="SSF46565">
    <property type="entry name" value="Chaperone J-domain"/>
    <property type="match status" value="1"/>
</dbReference>
<evidence type="ECO:0000256" key="1">
    <source>
        <dbReference type="ARBA" id="ARBA00023186"/>
    </source>
</evidence>
<dbReference type="GO" id="GO:0042026">
    <property type="term" value="P:protein refolding"/>
    <property type="evidence" value="ECO:0007669"/>
    <property type="project" value="TreeGrafter"/>
</dbReference>
<dbReference type="CDD" id="cd06257">
    <property type="entry name" value="DnaJ"/>
    <property type="match status" value="1"/>
</dbReference>
<dbReference type="SMART" id="SM00271">
    <property type="entry name" value="DnaJ"/>
    <property type="match status" value="1"/>
</dbReference>
<dbReference type="InterPro" id="IPR036869">
    <property type="entry name" value="J_dom_sf"/>
</dbReference>
<dbReference type="PANTHER" id="PTHR43096:SF52">
    <property type="entry name" value="DNAJ HOMOLOG 1, MITOCHONDRIAL-RELATED"/>
    <property type="match status" value="1"/>
</dbReference>
<dbReference type="KEGG" id="ncb:C0V82_08015"/>
<dbReference type="PROSITE" id="PS00636">
    <property type="entry name" value="DNAJ_1"/>
    <property type="match status" value="1"/>
</dbReference>
<dbReference type="Gene3D" id="1.10.287.110">
    <property type="entry name" value="DnaJ domain"/>
    <property type="match status" value="1"/>
</dbReference>
<dbReference type="SUPFAM" id="SSF49493">
    <property type="entry name" value="HSP40/DnaJ peptide-binding domain"/>
    <property type="match status" value="2"/>
</dbReference>
<dbReference type="Gene3D" id="2.60.260.20">
    <property type="entry name" value="Urease metallochaperone UreE, N-terminal domain"/>
    <property type="match status" value="2"/>
</dbReference>
<protein>
    <submittedName>
        <fullName evidence="2">Molecular chaperone DnaJ</fullName>
    </submittedName>
</protein>
<dbReference type="GO" id="GO:0005737">
    <property type="term" value="C:cytoplasm"/>
    <property type="evidence" value="ECO:0007669"/>
    <property type="project" value="TreeGrafter"/>
</dbReference>
<dbReference type="InterPro" id="IPR008971">
    <property type="entry name" value="HSP40/DnaJ_pept-bd"/>
</dbReference>
<dbReference type="Proteomes" id="UP000234752">
    <property type="component" value="Chromosome eg_1"/>
</dbReference>
<accession>A0A2K9NGT5</accession>
<dbReference type="GO" id="GO:0051082">
    <property type="term" value="F:unfolded protein binding"/>
    <property type="evidence" value="ECO:0007669"/>
    <property type="project" value="InterPro"/>
</dbReference>
<dbReference type="EMBL" id="CP025611">
    <property type="protein sequence ID" value="AUN31746.1"/>
    <property type="molecule type" value="Genomic_DNA"/>
</dbReference>
<gene>
    <name evidence="2" type="ORF">C0V82_08015</name>
</gene>
<dbReference type="PROSITE" id="PS50076">
    <property type="entry name" value="DNAJ_2"/>
    <property type="match status" value="1"/>
</dbReference>
<organism evidence="2 3">
    <name type="scientific">Niveispirillum cyanobacteriorum</name>
    <dbReference type="NCBI Taxonomy" id="1612173"/>
    <lineage>
        <taxon>Bacteria</taxon>
        <taxon>Pseudomonadati</taxon>
        <taxon>Pseudomonadota</taxon>
        <taxon>Alphaproteobacteria</taxon>
        <taxon>Rhodospirillales</taxon>
        <taxon>Azospirillaceae</taxon>
        <taxon>Niveispirillum</taxon>
    </lineage>
</organism>
<keyword evidence="3" id="KW-1185">Reference proteome</keyword>
<evidence type="ECO:0000313" key="2">
    <source>
        <dbReference type="EMBL" id="AUN31746.1"/>
    </source>
</evidence>
<dbReference type="RefSeq" id="WP_102113313.1">
    <property type="nucleotide sequence ID" value="NZ_BMGN01000002.1"/>
</dbReference>
<sequence>MRDPYLVLGLTRSASADDIKQAFRGLAKQYHPDLNPGRPDIEQKFKEVNAAYSLLSDPDKRARFDKGEIDASGAERPDRTFRRAWGAGAGSGRGGGFGAGFGTRGPGGGAKPGAGAGDDPFADDMFNDIFGATKRRYSSGGGAGVKAKGSDVNYSVSVSFADACLGAKRRLTLSTGKTIDVNIPPGTRDQTKLRLKGQGLAGLGGAGAGDAIVEVLVDNHPLFTRKDDDIHLDVPVTLQEAVLGAAIKVPTLDGQVAVKVPAGANSGTILRLKGKGIPNADRKVTGDLYVKLMVMLPEKPDAELTSFIERWSKGKDYDVRRKLGV</sequence>
<dbReference type="InterPro" id="IPR002939">
    <property type="entry name" value="DnaJ_C"/>
</dbReference>
<name>A0A2K9NGT5_9PROT</name>
<dbReference type="Pfam" id="PF01556">
    <property type="entry name" value="DnaJ_C"/>
    <property type="match status" value="1"/>
</dbReference>
<dbReference type="Pfam" id="PF00226">
    <property type="entry name" value="DnaJ"/>
    <property type="match status" value="1"/>
</dbReference>
<dbReference type="InterPro" id="IPR001623">
    <property type="entry name" value="DnaJ_domain"/>
</dbReference>
<dbReference type="OrthoDB" id="9779889at2"/>
<evidence type="ECO:0000313" key="3">
    <source>
        <dbReference type="Proteomes" id="UP000234752"/>
    </source>
</evidence>
<dbReference type="PRINTS" id="PR00625">
    <property type="entry name" value="JDOMAIN"/>
</dbReference>